<reference evidence="2 3" key="1">
    <citation type="submission" date="2016-07" db="EMBL/GenBank/DDBJ databases">
        <title>Pervasive Adenine N6-methylation of Active Genes in Fungi.</title>
        <authorList>
            <consortium name="DOE Joint Genome Institute"/>
            <person name="Mondo S.J."/>
            <person name="Dannebaum R.O."/>
            <person name="Kuo R.C."/>
            <person name="Labutti K."/>
            <person name="Haridas S."/>
            <person name="Kuo A."/>
            <person name="Salamov A."/>
            <person name="Ahrendt S.R."/>
            <person name="Lipzen A."/>
            <person name="Sullivan W."/>
            <person name="Andreopoulos W.B."/>
            <person name="Clum A."/>
            <person name="Lindquist E."/>
            <person name="Daum C."/>
            <person name="Ramamoorthy G.K."/>
            <person name="Gryganskyi A."/>
            <person name="Culley D."/>
            <person name="Magnuson J.K."/>
            <person name="James T.Y."/>
            <person name="O'Malley M.A."/>
            <person name="Stajich J.E."/>
            <person name="Spatafora J.W."/>
            <person name="Visel A."/>
            <person name="Grigoriev I.V."/>
        </authorList>
    </citation>
    <scope>NUCLEOTIDE SEQUENCE [LARGE SCALE GENOMIC DNA]</scope>
    <source>
        <strain evidence="2 3">CBS 129021</strain>
    </source>
</reference>
<dbReference type="EMBL" id="MCFJ01000001">
    <property type="protein sequence ID" value="ORY70889.1"/>
    <property type="molecule type" value="Genomic_DNA"/>
</dbReference>
<protein>
    <submittedName>
        <fullName evidence="2">Uncharacterized protein</fullName>
    </submittedName>
</protein>
<sequence>MQRHFTLSLYMKIWPCFDFSLLNLFVEYSSKNMKGKYTHRPPSAQSAHTGYDAGPSYQSRNQPQSQSMLSTASSSSNTANEISAMKSMVPAIDFDLSALSIPWDIPHIDKVDFSELDNPSVPETVTRLYFIRPKNGYDDDQTSCIYEKLSSIVGRRSILMAPVGDAGGIDFWKADLTKTQVTQVRNIAEVASVDLDS</sequence>
<dbReference type="RefSeq" id="XP_040720481.1">
    <property type="nucleotide sequence ID" value="XM_040865133.1"/>
</dbReference>
<feature type="region of interest" description="Disordered" evidence="1">
    <location>
        <begin position="36"/>
        <end position="74"/>
    </location>
</feature>
<gene>
    <name evidence="2" type="ORF">BCR38DRAFT_519407</name>
</gene>
<proteinExistence type="predicted"/>
<dbReference type="InParanoid" id="A0A1Y2EH43"/>
<dbReference type="AlphaFoldDB" id="A0A1Y2EH43"/>
<organism evidence="2 3">
    <name type="scientific">Pseudomassariella vexata</name>
    <dbReference type="NCBI Taxonomy" id="1141098"/>
    <lineage>
        <taxon>Eukaryota</taxon>
        <taxon>Fungi</taxon>
        <taxon>Dikarya</taxon>
        <taxon>Ascomycota</taxon>
        <taxon>Pezizomycotina</taxon>
        <taxon>Sordariomycetes</taxon>
        <taxon>Xylariomycetidae</taxon>
        <taxon>Amphisphaeriales</taxon>
        <taxon>Pseudomassariaceae</taxon>
        <taxon>Pseudomassariella</taxon>
    </lineage>
</organism>
<feature type="compositionally biased region" description="Low complexity" evidence="1">
    <location>
        <begin position="64"/>
        <end position="74"/>
    </location>
</feature>
<dbReference type="GeneID" id="63781345"/>
<accession>A0A1Y2EH43</accession>
<evidence type="ECO:0000313" key="3">
    <source>
        <dbReference type="Proteomes" id="UP000193689"/>
    </source>
</evidence>
<comment type="caution">
    <text evidence="2">The sequence shown here is derived from an EMBL/GenBank/DDBJ whole genome shotgun (WGS) entry which is preliminary data.</text>
</comment>
<name>A0A1Y2EH43_9PEZI</name>
<keyword evidence="3" id="KW-1185">Reference proteome</keyword>
<dbReference type="Proteomes" id="UP000193689">
    <property type="component" value="Unassembled WGS sequence"/>
</dbReference>
<evidence type="ECO:0000313" key="2">
    <source>
        <dbReference type="EMBL" id="ORY70889.1"/>
    </source>
</evidence>
<evidence type="ECO:0000256" key="1">
    <source>
        <dbReference type="SAM" id="MobiDB-lite"/>
    </source>
</evidence>